<reference evidence="8 9" key="1">
    <citation type="submission" date="2015-12" db="EMBL/GenBank/DDBJ databases">
        <title>Draft genome sequence of the thermoanaerobe Thermotalea metallivorans, an isolate from the runoff channel of the Great Artesian Basin, Australia.</title>
        <authorList>
            <person name="Patel B.K."/>
        </authorList>
    </citation>
    <scope>NUCLEOTIDE SEQUENCE [LARGE SCALE GENOMIC DNA]</scope>
    <source>
        <strain evidence="8 9">B2-1</strain>
    </source>
</reference>
<evidence type="ECO:0000256" key="1">
    <source>
        <dbReference type="ARBA" id="ARBA00005010"/>
    </source>
</evidence>
<dbReference type="InterPro" id="IPR036291">
    <property type="entry name" value="NAD(P)-bd_dom_sf"/>
</dbReference>
<evidence type="ECO:0000256" key="4">
    <source>
        <dbReference type="ARBA" id="ARBA00023027"/>
    </source>
</evidence>
<comment type="pathway">
    <text evidence="1">Porphyrin-containing compound metabolism; siroheme biosynthesis; sirohydrochlorin from precorrin-2: step 1/1.</text>
</comment>
<proteinExistence type="predicted"/>
<dbReference type="SUPFAM" id="SSF51735">
    <property type="entry name" value="NAD(P)-binding Rossmann-fold domains"/>
    <property type="match status" value="1"/>
</dbReference>
<keyword evidence="4" id="KW-0520">NAD</keyword>
<evidence type="ECO:0000256" key="3">
    <source>
        <dbReference type="ARBA" id="ARBA00023002"/>
    </source>
</evidence>
<keyword evidence="3" id="KW-0560">Oxidoreductase</keyword>
<protein>
    <recommendedName>
        <fullName evidence="2">precorrin-2 dehydrogenase</fullName>
        <ecNumber evidence="2">1.3.1.76</ecNumber>
    </recommendedName>
</protein>
<sequence length="217" mass="24919">MKKYYPIMLDIEGKPCAVIGGGKVAERKVRSLLDCGAKVTVVSPQLTAGIKKLADENLVRVLEREYRWGDLKDHDLVYVATDDPEVNALCLREARQEEILINVVDKPDMCDFIVPAAIQRGDLTITVSTNGKSPMLSRKIREELEKMYGEEYAVFLEVMGDLRKMILSEWKDIRHRRAVFEKIVYGDVFDRYKNGEIQDLKKFIIDHFLQVPNGNDR</sequence>
<evidence type="ECO:0000256" key="2">
    <source>
        <dbReference type="ARBA" id="ARBA00012400"/>
    </source>
</evidence>
<dbReference type="AlphaFoldDB" id="A0A140LEC9"/>
<keyword evidence="9" id="KW-1185">Reference proteome</keyword>
<keyword evidence="5" id="KW-0627">Porphyrin biosynthesis</keyword>
<dbReference type="RefSeq" id="WP_068553927.1">
    <property type="nucleotide sequence ID" value="NZ_LOEE01000003.1"/>
</dbReference>
<organism evidence="8 9">
    <name type="scientific">Thermotalea metallivorans</name>
    <dbReference type="NCBI Taxonomy" id="520762"/>
    <lineage>
        <taxon>Bacteria</taxon>
        <taxon>Bacillati</taxon>
        <taxon>Bacillota</taxon>
        <taxon>Clostridia</taxon>
        <taxon>Peptostreptococcales</taxon>
        <taxon>Thermotaleaceae</taxon>
        <taxon>Thermotalea</taxon>
    </lineage>
</organism>
<dbReference type="GO" id="GO:0043115">
    <property type="term" value="F:precorrin-2 dehydrogenase activity"/>
    <property type="evidence" value="ECO:0007669"/>
    <property type="project" value="UniProtKB-EC"/>
</dbReference>
<dbReference type="PATRIC" id="fig|520762.4.peg.74"/>
<dbReference type="UniPathway" id="UPA00262">
    <property type="reaction ID" value="UER00222"/>
</dbReference>
<dbReference type="GO" id="GO:0019354">
    <property type="term" value="P:siroheme biosynthetic process"/>
    <property type="evidence" value="ECO:0007669"/>
    <property type="project" value="UniProtKB-UniPathway"/>
</dbReference>
<dbReference type="Pfam" id="PF14824">
    <property type="entry name" value="Sirohm_synth_M"/>
    <property type="match status" value="1"/>
</dbReference>
<comment type="catalytic activity">
    <reaction evidence="6">
        <text>precorrin-2 + NAD(+) = sirohydrochlorin + NADH + 2 H(+)</text>
        <dbReference type="Rhea" id="RHEA:15613"/>
        <dbReference type="ChEBI" id="CHEBI:15378"/>
        <dbReference type="ChEBI" id="CHEBI:57540"/>
        <dbReference type="ChEBI" id="CHEBI:57945"/>
        <dbReference type="ChEBI" id="CHEBI:58351"/>
        <dbReference type="ChEBI" id="CHEBI:58827"/>
        <dbReference type="EC" id="1.3.1.76"/>
    </reaction>
</comment>
<feature type="domain" description="Siroheme synthase central" evidence="7">
    <location>
        <begin position="120"/>
        <end position="147"/>
    </location>
</feature>
<evidence type="ECO:0000256" key="5">
    <source>
        <dbReference type="ARBA" id="ARBA00023244"/>
    </source>
</evidence>
<accession>A0A140LEC9</accession>
<dbReference type="InterPro" id="IPR028161">
    <property type="entry name" value="Met8-like"/>
</dbReference>
<dbReference type="Gene3D" id="1.10.8.610">
    <property type="entry name" value="SirC, precorrin-2 dehydrogenase, C-terminal helical domain-like"/>
    <property type="match status" value="1"/>
</dbReference>
<dbReference type="PANTHER" id="PTHR35330">
    <property type="entry name" value="SIROHEME BIOSYNTHESIS PROTEIN MET8"/>
    <property type="match status" value="1"/>
</dbReference>
<gene>
    <name evidence="8" type="primary">cysG</name>
    <name evidence="8" type="ORF">AN619_00630</name>
</gene>
<dbReference type="InterPro" id="IPR042518">
    <property type="entry name" value="SirC_C"/>
</dbReference>
<name>A0A140LEC9_9FIRM</name>
<evidence type="ECO:0000313" key="8">
    <source>
        <dbReference type="EMBL" id="KXG78904.1"/>
    </source>
</evidence>
<dbReference type="Gene3D" id="3.40.50.720">
    <property type="entry name" value="NAD(P)-binding Rossmann-like Domain"/>
    <property type="match status" value="1"/>
</dbReference>
<dbReference type="Proteomes" id="UP000070456">
    <property type="component" value="Unassembled WGS sequence"/>
</dbReference>
<comment type="caution">
    <text evidence="8">The sequence shown here is derived from an EMBL/GenBank/DDBJ whole genome shotgun (WGS) entry which is preliminary data.</text>
</comment>
<dbReference type="Pfam" id="PF13241">
    <property type="entry name" value="NAD_binding_7"/>
    <property type="match status" value="1"/>
</dbReference>
<dbReference type="EMBL" id="LOEE01000003">
    <property type="protein sequence ID" value="KXG78904.1"/>
    <property type="molecule type" value="Genomic_DNA"/>
</dbReference>
<dbReference type="OrthoDB" id="9773765at2"/>
<evidence type="ECO:0000259" key="7">
    <source>
        <dbReference type="Pfam" id="PF14824"/>
    </source>
</evidence>
<dbReference type="InterPro" id="IPR028281">
    <property type="entry name" value="Sirohaem_synthase_central"/>
</dbReference>
<dbReference type="SUPFAM" id="SSF75615">
    <property type="entry name" value="Siroheme synthase middle domains-like"/>
    <property type="match status" value="1"/>
</dbReference>
<dbReference type="PANTHER" id="PTHR35330:SF1">
    <property type="entry name" value="SIROHEME BIOSYNTHESIS PROTEIN MET8"/>
    <property type="match status" value="1"/>
</dbReference>
<dbReference type="STRING" id="520762.AN619_00630"/>
<dbReference type="NCBIfam" id="TIGR01470">
    <property type="entry name" value="cysG_Nterm"/>
    <property type="match status" value="1"/>
</dbReference>
<evidence type="ECO:0000256" key="6">
    <source>
        <dbReference type="ARBA" id="ARBA00047561"/>
    </source>
</evidence>
<dbReference type="InterPro" id="IPR006367">
    <property type="entry name" value="Sirohaem_synthase_N"/>
</dbReference>
<dbReference type="GO" id="GO:0004325">
    <property type="term" value="F:ferrochelatase activity"/>
    <property type="evidence" value="ECO:0007669"/>
    <property type="project" value="InterPro"/>
</dbReference>
<dbReference type="EC" id="1.3.1.76" evidence="2"/>
<evidence type="ECO:0000313" key="9">
    <source>
        <dbReference type="Proteomes" id="UP000070456"/>
    </source>
</evidence>